<accession>A0A2T8F8B7</accession>
<comment type="caution">
    <text evidence="3">The sequence shown here is derived from an EMBL/GenBank/DDBJ whole genome shotgun (WGS) entry which is preliminary data.</text>
</comment>
<gene>
    <name evidence="3" type="ORF">DDE18_14440</name>
</gene>
<dbReference type="EMBL" id="QDGZ01000006">
    <property type="protein sequence ID" value="PVG81907.1"/>
    <property type="molecule type" value="Genomic_DNA"/>
</dbReference>
<evidence type="ECO:0000256" key="2">
    <source>
        <dbReference type="SAM" id="SignalP"/>
    </source>
</evidence>
<keyword evidence="4" id="KW-1185">Reference proteome</keyword>
<dbReference type="RefSeq" id="WP_116572975.1">
    <property type="nucleotide sequence ID" value="NZ_QDGZ01000006.1"/>
</dbReference>
<protein>
    <recommendedName>
        <fullName evidence="5">Heavy metal-binding domain-containing protein</fullName>
    </recommendedName>
</protein>
<dbReference type="PROSITE" id="PS51257">
    <property type="entry name" value="PROKAR_LIPOPROTEIN"/>
    <property type="match status" value="1"/>
</dbReference>
<evidence type="ECO:0008006" key="5">
    <source>
        <dbReference type="Google" id="ProtNLM"/>
    </source>
</evidence>
<evidence type="ECO:0000313" key="3">
    <source>
        <dbReference type="EMBL" id="PVG81907.1"/>
    </source>
</evidence>
<feature type="region of interest" description="Disordered" evidence="1">
    <location>
        <begin position="26"/>
        <end position="54"/>
    </location>
</feature>
<sequence>MTRKPRPRSLVLALVVLAALAGCDADPSGQAGSPSGQSPADGEATPHTHGSGQEHVSLLVGDGTRAYEVGYTLRDVSLPRKAGAPGEVRFRVTGPDDRPVTAYIPEQTKDLHLYVVRSDLAVFRHLHPTQDGRGTWSAPLTLPEGGHYRVVAEFVARDDGGNGDAVMLGSAAHVAGRWQPEPVPIPEVGDDGTLTVAVEGAVTVGDLGRLVLVVRDAEGRAVRLGPYLGTFAHVTAFHTRSGSVVHMHPLGQPEVGADGTRLEFHTQFEKPGRYLAFVQARVDGFVHTLPVGVQVS</sequence>
<feature type="compositionally biased region" description="Low complexity" evidence="1">
    <location>
        <begin position="26"/>
        <end position="40"/>
    </location>
</feature>
<name>A0A2T8F8B7_9ACTN</name>
<evidence type="ECO:0000256" key="1">
    <source>
        <dbReference type="SAM" id="MobiDB-lite"/>
    </source>
</evidence>
<dbReference type="Proteomes" id="UP000246018">
    <property type="component" value="Unassembled WGS sequence"/>
</dbReference>
<proteinExistence type="predicted"/>
<keyword evidence="2" id="KW-0732">Signal</keyword>
<dbReference type="OrthoDB" id="128043at2"/>
<feature type="chain" id="PRO_5039541421" description="Heavy metal-binding domain-containing protein" evidence="2">
    <location>
        <begin position="22"/>
        <end position="296"/>
    </location>
</feature>
<feature type="signal peptide" evidence="2">
    <location>
        <begin position="1"/>
        <end position="21"/>
    </location>
</feature>
<dbReference type="AlphaFoldDB" id="A0A2T8F8B7"/>
<evidence type="ECO:0000313" key="4">
    <source>
        <dbReference type="Proteomes" id="UP000246018"/>
    </source>
</evidence>
<organism evidence="3 4">
    <name type="scientific">Nocardioides gansuensis</name>
    <dbReference type="NCBI Taxonomy" id="2138300"/>
    <lineage>
        <taxon>Bacteria</taxon>
        <taxon>Bacillati</taxon>
        <taxon>Actinomycetota</taxon>
        <taxon>Actinomycetes</taxon>
        <taxon>Propionibacteriales</taxon>
        <taxon>Nocardioidaceae</taxon>
        <taxon>Nocardioides</taxon>
    </lineage>
</organism>
<reference evidence="3 4" key="1">
    <citation type="submission" date="2018-04" db="EMBL/GenBank/DDBJ databases">
        <title>Genome of Nocardioides gansuensis WSJ-1.</title>
        <authorList>
            <person name="Wu S."/>
            <person name="Wang G."/>
        </authorList>
    </citation>
    <scope>NUCLEOTIDE SEQUENCE [LARGE SCALE GENOMIC DNA]</scope>
    <source>
        <strain evidence="3 4">WSJ-1</strain>
    </source>
</reference>